<dbReference type="PANTHER" id="PTHR14819:SF9">
    <property type="entry name" value="UP-REGULATOR OF CELL PROLIFERATION-LIKE"/>
    <property type="match status" value="1"/>
</dbReference>
<name>A0A3Q1EX60_9TELE</name>
<dbReference type="InParanoid" id="A0A3Q1EX60"/>
<evidence type="ECO:0000313" key="1">
    <source>
        <dbReference type="Ensembl" id="ENSAPOP00000008983.1"/>
    </source>
</evidence>
<dbReference type="PANTHER" id="PTHR14819">
    <property type="entry name" value="GTP-BINDING"/>
    <property type="match status" value="1"/>
</dbReference>
<dbReference type="STRING" id="80966.ENSAPOP00000008983"/>
<evidence type="ECO:0000313" key="2">
    <source>
        <dbReference type="Proteomes" id="UP000257200"/>
    </source>
</evidence>
<proteinExistence type="predicted"/>
<accession>A0A3Q1EX60</accession>
<dbReference type="GeneTree" id="ENSGT00940000154390"/>
<organism evidence="1 2">
    <name type="scientific">Acanthochromis polyacanthus</name>
    <name type="common">spiny chromis</name>
    <dbReference type="NCBI Taxonomy" id="80966"/>
    <lineage>
        <taxon>Eukaryota</taxon>
        <taxon>Metazoa</taxon>
        <taxon>Chordata</taxon>
        <taxon>Craniata</taxon>
        <taxon>Vertebrata</taxon>
        <taxon>Euteleostomi</taxon>
        <taxon>Actinopterygii</taxon>
        <taxon>Neopterygii</taxon>
        <taxon>Teleostei</taxon>
        <taxon>Neoteleostei</taxon>
        <taxon>Acanthomorphata</taxon>
        <taxon>Ovalentaria</taxon>
        <taxon>Pomacentridae</taxon>
        <taxon>Acanthochromis</taxon>
    </lineage>
</organism>
<dbReference type="AlphaFoldDB" id="A0A3Q1EX60"/>
<dbReference type="Proteomes" id="UP000257200">
    <property type="component" value="Unplaced"/>
</dbReference>
<dbReference type="Ensembl" id="ENSAPOT00000002308.1">
    <property type="protein sequence ID" value="ENSAPOP00000008983.1"/>
    <property type="gene ID" value="ENSAPOG00000011211.1"/>
</dbReference>
<dbReference type="InterPro" id="IPR052986">
    <property type="entry name" value="VLIG_GTPase"/>
</dbReference>
<reference evidence="1" key="1">
    <citation type="submission" date="2025-08" db="UniProtKB">
        <authorList>
            <consortium name="Ensembl"/>
        </authorList>
    </citation>
    <scope>IDENTIFICATION</scope>
</reference>
<evidence type="ECO:0008006" key="3">
    <source>
        <dbReference type="Google" id="ProtNLM"/>
    </source>
</evidence>
<sequence>TQYSFLYQCQKKAKEFTDQCLKPAVEDFVYSSLGPNIIDEMLTCEEFSTRMSFQYSLLKDLLSKKNHKDYLRYSSSYESYVKERIHQQIKERFSSSSATFEFEDRHLQSSISSINDAIKKAKTGNSDNLKKFVEDICKELGDKLVISQDALGAFMILNKADPEPFAHWLTESVKDMKETLREKFKKTAFAEKLKHVHMKPQNELFTRVIGCGKQCPFCKVPCDAGGNKHTQHFASLHRPQGLGTWRWTSTNKLTTDICSSLVDSDKRFRCDAANNKSHPYKSYRDIYPDWDICPDVSLQASDYWKYVMATYNEDFAEAYDAEPADIPETWKQITDQQAEASLKESFSIK</sequence>
<keyword evidence="2" id="KW-1185">Reference proteome</keyword>
<reference evidence="1" key="2">
    <citation type="submission" date="2025-09" db="UniProtKB">
        <authorList>
            <consortium name="Ensembl"/>
        </authorList>
    </citation>
    <scope>IDENTIFICATION</scope>
</reference>
<protein>
    <recommendedName>
        <fullName evidence="3">VLIG-type G domain-containing protein</fullName>
    </recommendedName>
</protein>